<proteinExistence type="predicted"/>
<comment type="caution">
    <text evidence="2">The sequence shown here is derived from an EMBL/GenBank/DDBJ whole genome shotgun (WGS) entry which is preliminary data.</text>
</comment>
<feature type="domain" description="DUF7684" evidence="1">
    <location>
        <begin position="1"/>
        <end position="70"/>
    </location>
</feature>
<dbReference type="Pfam" id="PF24733">
    <property type="entry name" value="DUF7684"/>
    <property type="match status" value="1"/>
</dbReference>
<gene>
    <name evidence="2" type="ORF">NC595_16400</name>
</gene>
<protein>
    <recommendedName>
        <fullName evidence="1">DUF7684 domain-containing protein</fullName>
    </recommendedName>
</protein>
<evidence type="ECO:0000313" key="2">
    <source>
        <dbReference type="EMBL" id="MCP1375630.1"/>
    </source>
</evidence>
<sequence>MDFANLHQFNYGDIPGDQDVLTTWHANESLNQVFHFCKNHAVHSVIDLQRTVLLHIASCRDSSHIVQGFVAA</sequence>
<accession>A0ABT1FE25</accession>
<dbReference type="InterPro" id="IPR056101">
    <property type="entry name" value="DUF7684"/>
</dbReference>
<dbReference type="EMBL" id="JAMZEK010000003">
    <property type="protein sequence ID" value="MCP1375630.1"/>
    <property type="molecule type" value="Genomic_DNA"/>
</dbReference>
<dbReference type="Proteomes" id="UP001204615">
    <property type="component" value="Unassembled WGS sequence"/>
</dbReference>
<organism evidence="2 3">
    <name type="scientific">Dyella lutea</name>
    <dbReference type="NCBI Taxonomy" id="2950441"/>
    <lineage>
        <taxon>Bacteria</taxon>
        <taxon>Pseudomonadati</taxon>
        <taxon>Pseudomonadota</taxon>
        <taxon>Gammaproteobacteria</taxon>
        <taxon>Lysobacterales</taxon>
        <taxon>Rhodanobacteraceae</taxon>
        <taxon>Dyella</taxon>
    </lineage>
</organism>
<keyword evidence="3" id="KW-1185">Reference proteome</keyword>
<evidence type="ECO:0000259" key="1">
    <source>
        <dbReference type="Pfam" id="PF24733"/>
    </source>
</evidence>
<name>A0ABT1FE25_9GAMM</name>
<evidence type="ECO:0000313" key="3">
    <source>
        <dbReference type="Proteomes" id="UP001204615"/>
    </source>
</evidence>
<reference evidence="2 3" key="1">
    <citation type="submission" date="2022-06" db="EMBL/GenBank/DDBJ databases">
        <title>Dyella sp. Sa strain:Sa Genome sequencing.</title>
        <authorList>
            <person name="Park S."/>
        </authorList>
    </citation>
    <scope>NUCLEOTIDE SEQUENCE [LARGE SCALE GENOMIC DNA]</scope>
    <source>
        <strain evidence="2 3">Sa</strain>
    </source>
</reference>